<accession>A0A5U7YXK7</accession>
<organism evidence="1">
    <name type="scientific">Salmonella enterica</name>
    <name type="common">Salmonella choleraesuis</name>
    <dbReference type="NCBI Taxonomy" id="28901"/>
    <lineage>
        <taxon>Bacteria</taxon>
        <taxon>Pseudomonadati</taxon>
        <taxon>Pseudomonadota</taxon>
        <taxon>Gammaproteobacteria</taxon>
        <taxon>Enterobacterales</taxon>
        <taxon>Enterobacteriaceae</taxon>
        <taxon>Salmonella</taxon>
    </lineage>
</organism>
<proteinExistence type="predicted"/>
<dbReference type="EMBL" id="AAGSZG010000013">
    <property type="protein sequence ID" value="EBR6586856.1"/>
    <property type="molecule type" value="Genomic_DNA"/>
</dbReference>
<name>A0A5U7YXK7_SALER</name>
<sequence length="100" mass="11751">MNVLQSLLIKLIGCKRMITLFEDTVEKNTKKFVFKVQQLSDGTYLVIQQSLRRFPDGKDVLQSEKKWQYATLKEMRDGDFKSSRQGKLFLDDQFWIGKLA</sequence>
<gene>
    <name evidence="1" type="ORF">CA000_21475</name>
</gene>
<reference evidence="1" key="1">
    <citation type="submission" date="2018-07" db="EMBL/GenBank/DDBJ databases">
        <authorList>
            <consortium name="PulseNet: The National Subtyping Network for Foodborne Disease Surveillance"/>
            <person name="Tarr C.L."/>
            <person name="Trees E."/>
            <person name="Katz L.S."/>
            <person name="Carleton-Romer H.A."/>
            <person name="Stroika S."/>
            <person name="Kucerova Z."/>
            <person name="Roache K.F."/>
            <person name="Sabol A.L."/>
            <person name="Besser J."/>
            <person name="Gerner-Smidt P."/>
        </authorList>
    </citation>
    <scope>NUCLEOTIDE SEQUENCE</scope>
    <source>
        <strain evidence="1">PNUSAS013088</strain>
    </source>
</reference>
<comment type="caution">
    <text evidence="1">The sequence shown here is derived from an EMBL/GenBank/DDBJ whole genome shotgun (WGS) entry which is preliminary data.</text>
</comment>
<dbReference type="AlphaFoldDB" id="A0A5U7YXK7"/>
<protein>
    <submittedName>
        <fullName evidence="1">Uncharacterized protein</fullName>
    </submittedName>
</protein>
<evidence type="ECO:0000313" key="1">
    <source>
        <dbReference type="EMBL" id="EBR6586856.1"/>
    </source>
</evidence>